<gene>
    <name evidence="3" type="ORF">DGD08_07380</name>
</gene>
<dbReference type="EMBL" id="DPIY01000006">
    <property type="protein sequence ID" value="HCT57023.1"/>
    <property type="molecule type" value="Genomic_DNA"/>
</dbReference>
<dbReference type="GO" id="GO:0008235">
    <property type="term" value="F:metalloexopeptidase activity"/>
    <property type="evidence" value="ECO:0007669"/>
    <property type="project" value="InterPro"/>
</dbReference>
<feature type="chain" id="PRO_5017800267" description="Peptidase M28 domain-containing protein" evidence="1">
    <location>
        <begin position="26"/>
        <end position="575"/>
    </location>
</feature>
<dbReference type="Gene3D" id="3.40.630.10">
    <property type="entry name" value="Zn peptidases"/>
    <property type="match status" value="1"/>
</dbReference>
<dbReference type="InterPro" id="IPR018247">
    <property type="entry name" value="EF_Hand_1_Ca_BS"/>
</dbReference>
<dbReference type="SUPFAM" id="SSF53187">
    <property type="entry name" value="Zn-dependent exopeptidases"/>
    <property type="match status" value="1"/>
</dbReference>
<evidence type="ECO:0000259" key="2">
    <source>
        <dbReference type="Pfam" id="PF04389"/>
    </source>
</evidence>
<dbReference type="Proteomes" id="UP000264071">
    <property type="component" value="Unassembled WGS sequence"/>
</dbReference>
<keyword evidence="1" id="KW-0732">Signal</keyword>
<evidence type="ECO:0000313" key="4">
    <source>
        <dbReference type="Proteomes" id="UP000264071"/>
    </source>
</evidence>
<reference evidence="3 4" key="1">
    <citation type="journal article" date="2018" name="Nat. Biotechnol.">
        <title>A standardized bacterial taxonomy based on genome phylogeny substantially revises the tree of life.</title>
        <authorList>
            <person name="Parks D.H."/>
            <person name="Chuvochina M."/>
            <person name="Waite D.W."/>
            <person name="Rinke C."/>
            <person name="Skarshewski A."/>
            <person name="Chaumeil P.A."/>
            <person name="Hugenholtz P."/>
        </authorList>
    </citation>
    <scope>NUCLEOTIDE SEQUENCE [LARGE SCALE GENOMIC DNA]</scope>
    <source>
        <strain evidence="3">UBA8844</strain>
    </source>
</reference>
<dbReference type="PANTHER" id="PTHR12147:SF26">
    <property type="entry name" value="PEPTIDASE M28 DOMAIN-CONTAINING PROTEIN"/>
    <property type="match status" value="1"/>
</dbReference>
<dbReference type="AlphaFoldDB" id="A0A3D4V7A7"/>
<sequence length="575" mass="61025">MILTRSRAALALGCALVGVSPVLSAQGAASAGVNSSPLPLKHEPKPTSAAITSQDLMTRLYIFADDSLSGRDVGTEGHVKATDYLAREVQRLGLTPAGENGTFFQTLPLKTRRVDRMSSFIAGGASLAIGTDWAIGGNTSLDLDGVEVIYAGPFGETAAALSADQVKGRIVAYAPEASNAALLKSLEGAAITPEGAAGVVFLLPPRTAGVMGYALRGGSQLIDPSLPQLEGRLFVSETAAAKLFPTPVSQLTPGTVGAKLSIKAHVDVSAATFPARNVVAILPGSDAKLKNQYVAVGAHSDHVGVAPRALDHDSILVFNRIVRPGGAEDEGNMGSPDQFTQINAELVELRKTKAPRRDSIFNGADDDGSGSVAVLEVAEYLVSLKTKPKRSTVFVWHAGEEKGLWGSAYFTEHPTVPRDSIIAQLNMDMVGRGAATDVTGMSKEGKELRGGPDYLQLVGSRRLSSDLGDLVERVNKDGKYNFTFDYAMDANGHPMNIYCRSDHYEYAKWGIPVTFFTTGGHSAYHQLTDEPQYIDYPHLQRVTRLVAGIALELGNTATRPVVNGPRLDPRGTCTQ</sequence>
<dbReference type="PANTHER" id="PTHR12147">
    <property type="entry name" value="METALLOPEPTIDASE M28 FAMILY MEMBER"/>
    <property type="match status" value="1"/>
</dbReference>
<feature type="signal peptide" evidence="1">
    <location>
        <begin position="1"/>
        <end position="25"/>
    </location>
</feature>
<dbReference type="OMA" id="NDPGFHT"/>
<dbReference type="GO" id="GO:0006508">
    <property type="term" value="P:proteolysis"/>
    <property type="evidence" value="ECO:0007669"/>
    <property type="project" value="InterPro"/>
</dbReference>
<evidence type="ECO:0000313" key="3">
    <source>
        <dbReference type="EMBL" id="HCT57023.1"/>
    </source>
</evidence>
<proteinExistence type="predicted"/>
<protein>
    <recommendedName>
        <fullName evidence="2">Peptidase M28 domain-containing protein</fullName>
    </recommendedName>
</protein>
<feature type="domain" description="Peptidase M28" evidence="2">
    <location>
        <begin position="362"/>
        <end position="548"/>
    </location>
</feature>
<dbReference type="InterPro" id="IPR007484">
    <property type="entry name" value="Peptidase_M28"/>
</dbReference>
<name>A0A3D4V7A7_9BACT</name>
<evidence type="ECO:0000256" key="1">
    <source>
        <dbReference type="SAM" id="SignalP"/>
    </source>
</evidence>
<dbReference type="InterPro" id="IPR045175">
    <property type="entry name" value="M28_fam"/>
</dbReference>
<accession>A0A3D4V7A7</accession>
<dbReference type="PROSITE" id="PS00018">
    <property type="entry name" value="EF_HAND_1"/>
    <property type="match status" value="1"/>
</dbReference>
<dbReference type="Pfam" id="PF04389">
    <property type="entry name" value="Peptidase_M28"/>
    <property type="match status" value="1"/>
</dbReference>
<comment type="caution">
    <text evidence="3">The sequence shown here is derived from an EMBL/GenBank/DDBJ whole genome shotgun (WGS) entry which is preliminary data.</text>
</comment>
<organism evidence="3 4">
    <name type="scientific">Gemmatimonas aurantiaca</name>
    <dbReference type="NCBI Taxonomy" id="173480"/>
    <lineage>
        <taxon>Bacteria</taxon>
        <taxon>Pseudomonadati</taxon>
        <taxon>Gemmatimonadota</taxon>
        <taxon>Gemmatimonadia</taxon>
        <taxon>Gemmatimonadales</taxon>
        <taxon>Gemmatimonadaceae</taxon>
        <taxon>Gemmatimonas</taxon>
    </lineage>
</organism>